<evidence type="ECO:0000256" key="4">
    <source>
        <dbReference type="RuleBase" id="RU003494"/>
    </source>
</evidence>
<dbReference type="EMBL" id="JABCRI010000013">
    <property type="protein sequence ID" value="KAF8395189.1"/>
    <property type="molecule type" value="Genomic_DNA"/>
</dbReference>
<reference evidence="7 8" key="1">
    <citation type="submission" date="2020-04" db="EMBL/GenBank/DDBJ databases">
        <title>Plant Genome Project.</title>
        <authorList>
            <person name="Zhang R.-G."/>
        </authorList>
    </citation>
    <scope>NUCLEOTIDE SEQUENCE [LARGE SCALE GENOMIC DNA]</scope>
    <source>
        <strain evidence="7">YNK0</strain>
        <tissue evidence="7">Leaf</tissue>
    </source>
</reference>
<evidence type="ECO:0000256" key="3">
    <source>
        <dbReference type="ARBA" id="ARBA00047960"/>
    </source>
</evidence>
<dbReference type="InterPro" id="IPR045073">
    <property type="entry name" value="Omega/Tau-like"/>
</dbReference>
<keyword evidence="8" id="KW-1185">Reference proteome</keyword>
<dbReference type="GO" id="GO:0004364">
    <property type="term" value="F:glutathione transferase activity"/>
    <property type="evidence" value="ECO:0007669"/>
    <property type="project" value="UniProtKB-EC"/>
</dbReference>
<dbReference type="Gene3D" id="1.20.1050.10">
    <property type="match status" value="1"/>
</dbReference>
<proteinExistence type="inferred from homology"/>
<keyword evidence="2" id="KW-0808">Transferase</keyword>
<dbReference type="InterPro" id="IPR010987">
    <property type="entry name" value="Glutathione-S-Trfase_C-like"/>
</dbReference>
<dbReference type="SFLD" id="SFLDS00019">
    <property type="entry name" value="Glutathione_Transferase_(cytos"/>
    <property type="match status" value="1"/>
</dbReference>
<sequence>MGLWASPYSGRVELALKLKGVPYEYIEEDIYNKSPLLLKYNPIHKKVPVLLHNGKPIAESIIILEYIDETWKGSSILPEDPYERTMARFWSKFIDEKCMPALWKACWIEEKEREKAMEEACEHLQTLENELKGKFFGGETIGLVEIACNFIAFWVGVIQEVRKRASKWREIPHSTQMD</sequence>
<dbReference type="PROSITE" id="PS50404">
    <property type="entry name" value="GST_NTER"/>
    <property type="match status" value="1"/>
</dbReference>
<dbReference type="GO" id="GO:0006749">
    <property type="term" value="P:glutathione metabolic process"/>
    <property type="evidence" value="ECO:0007669"/>
    <property type="project" value="InterPro"/>
</dbReference>
<evidence type="ECO:0000313" key="8">
    <source>
        <dbReference type="Proteomes" id="UP000655225"/>
    </source>
</evidence>
<evidence type="ECO:0000259" key="6">
    <source>
        <dbReference type="PROSITE" id="PS50405"/>
    </source>
</evidence>
<dbReference type="GO" id="GO:0005737">
    <property type="term" value="C:cytoplasm"/>
    <property type="evidence" value="ECO:0007669"/>
    <property type="project" value="TreeGrafter"/>
</dbReference>
<evidence type="ECO:0000256" key="1">
    <source>
        <dbReference type="ARBA" id="ARBA00012452"/>
    </source>
</evidence>
<dbReference type="PANTHER" id="PTHR11260">
    <property type="entry name" value="GLUTATHIONE S-TRANSFERASE, GST, SUPERFAMILY, GST DOMAIN CONTAINING"/>
    <property type="match status" value="1"/>
</dbReference>
<dbReference type="InterPro" id="IPR045074">
    <property type="entry name" value="GST_C_Tau"/>
</dbReference>
<dbReference type="InterPro" id="IPR004046">
    <property type="entry name" value="GST_C"/>
</dbReference>
<feature type="domain" description="GST N-terminal" evidence="5">
    <location>
        <begin position="1"/>
        <end position="75"/>
    </location>
</feature>
<dbReference type="Pfam" id="PF00043">
    <property type="entry name" value="GST_C"/>
    <property type="match status" value="1"/>
</dbReference>
<comment type="catalytic activity">
    <reaction evidence="3">
        <text>RX + glutathione = an S-substituted glutathione + a halide anion + H(+)</text>
        <dbReference type="Rhea" id="RHEA:16437"/>
        <dbReference type="ChEBI" id="CHEBI:15378"/>
        <dbReference type="ChEBI" id="CHEBI:16042"/>
        <dbReference type="ChEBI" id="CHEBI:17792"/>
        <dbReference type="ChEBI" id="CHEBI:57925"/>
        <dbReference type="ChEBI" id="CHEBI:90779"/>
        <dbReference type="EC" id="2.5.1.18"/>
    </reaction>
</comment>
<evidence type="ECO:0000256" key="2">
    <source>
        <dbReference type="ARBA" id="ARBA00022679"/>
    </source>
</evidence>
<dbReference type="InterPro" id="IPR004045">
    <property type="entry name" value="Glutathione_S-Trfase_N"/>
</dbReference>
<dbReference type="SFLD" id="SFLDG01152">
    <property type="entry name" value="Main.3:_Omega-_and_Tau-like"/>
    <property type="match status" value="1"/>
</dbReference>
<protein>
    <recommendedName>
        <fullName evidence="1">glutathione transferase</fullName>
        <ecNumber evidence="1">2.5.1.18</ecNumber>
    </recommendedName>
</protein>
<dbReference type="CDD" id="cd03185">
    <property type="entry name" value="GST_C_Tau"/>
    <property type="match status" value="1"/>
</dbReference>
<name>A0A834YTG2_TETSI</name>
<dbReference type="CDD" id="cd03058">
    <property type="entry name" value="GST_N_Tau"/>
    <property type="match status" value="1"/>
</dbReference>
<dbReference type="InterPro" id="IPR036282">
    <property type="entry name" value="Glutathione-S-Trfase_C_sf"/>
</dbReference>
<dbReference type="InterPro" id="IPR036249">
    <property type="entry name" value="Thioredoxin-like_sf"/>
</dbReference>
<dbReference type="Pfam" id="PF02798">
    <property type="entry name" value="GST_N"/>
    <property type="match status" value="1"/>
</dbReference>
<dbReference type="OrthoDB" id="4951845at2759"/>
<dbReference type="AlphaFoldDB" id="A0A834YTG2"/>
<dbReference type="FunFam" id="3.40.30.10:FF:000014">
    <property type="entry name" value="Tau class glutathione S-transferase"/>
    <property type="match status" value="1"/>
</dbReference>
<dbReference type="PROSITE" id="PS50405">
    <property type="entry name" value="GST_CTER"/>
    <property type="match status" value="1"/>
</dbReference>
<accession>A0A834YTG2</accession>
<dbReference type="Proteomes" id="UP000655225">
    <property type="component" value="Unassembled WGS sequence"/>
</dbReference>
<dbReference type="PANTHER" id="PTHR11260:SF676">
    <property type="entry name" value="GLUTATHIONE S-TRANSFERASE U8"/>
    <property type="match status" value="1"/>
</dbReference>
<gene>
    <name evidence="7" type="ORF">HHK36_019131</name>
</gene>
<dbReference type="SFLD" id="SFLDG00358">
    <property type="entry name" value="Main_(cytGST)"/>
    <property type="match status" value="1"/>
</dbReference>
<evidence type="ECO:0000259" key="5">
    <source>
        <dbReference type="PROSITE" id="PS50404"/>
    </source>
</evidence>
<dbReference type="SUPFAM" id="SSF47616">
    <property type="entry name" value="GST C-terminal domain-like"/>
    <property type="match status" value="1"/>
</dbReference>
<dbReference type="OMA" id="ACWGPES"/>
<dbReference type="SUPFAM" id="SSF52833">
    <property type="entry name" value="Thioredoxin-like"/>
    <property type="match status" value="1"/>
</dbReference>
<evidence type="ECO:0000313" key="7">
    <source>
        <dbReference type="EMBL" id="KAF8395189.1"/>
    </source>
</evidence>
<organism evidence="7 8">
    <name type="scientific">Tetracentron sinense</name>
    <name type="common">Spur-leaf</name>
    <dbReference type="NCBI Taxonomy" id="13715"/>
    <lineage>
        <taxon>Eukaryota</taxon>
        <taxon>Viridiplantae</taxon>
        <taxon>Streptophyta</taxon>
        <taxon>Embryophyta</taxon>
        <taxon>Tracheophyta</taxon>
        <taxon>Spermatophyta</taxon>
        <taxon>Magnoliopsida</taxon>
        <taxon>Trochodendrales</taxon>
        <taxon>Trochodendraceae</taxon>
        <taxon>Tetracentron</taxon>
    </lineage>
</organism>
<dbReference type="EC" id="2.5.1.18" evidence="1"/>
<dbReference type="InterPro" id="IPR040079">
    <property type="entry name" value="Glutathione_S-Trfase"/>
</dbReference>
<comment type="similarity">
    <text evidence="4">Belongs to the GST superfamily.</text>
</comment>
<dbReference type="Gene3D" id="3.40.30.10">
    <property type="entry name" value="Glutaredoxin"/>
    <property type="match status" value="1"/>
</dbReference>
<comment type="caution">
    <text evidence="7">The sequence shown here is derived from an EMBL/GenBank/DDBJ whole genome shotgun (WGS) entry which is preliminary data.</text>
</comment>
<feature type="domain" description="GST C-terminal" evidence="6">
    <location>
        <begin position="80"/>
        <end position="178"/>
    </location>
</feature>